<name>A9V6F7_MONBE</name>
<evidence type="ECO:0000256" key="2">
    <source>
        <dbReference type="SAM" id="Phobius"/>
    </source>
</evidence>
<keyword evidence="2" id="KW-0472">Membrane</keyword>
<dbReference type="Proteomes" id="UP000001357">
    <property type="component" value="Unassembled WGS sequence"/>
</dbReference>
<reference evidence="4 5" key="1">
    <citation type="journal article" date="2008" name="Nature">
        <title>The genome of the choanoflagellate Monosiga brevicollis and the origin of metazoans.</title>
        <authorList>
            <consortium name="JGI Sequencing"/>
            <person name="King N."/>
            <person name="Westbrook M.J."/>
            <person name="Young S.L."/>
            <person name="Kuo A."/>
            <person name="Abedin M."/>
            <person name="Chapman J."/>
            <person name="Fairclough S."/>
            <person name="Hellsten U."/>
            <person name="Isogai Y."/>
            <person name="Letunic I."/>
            <person name="Marr M."/>
            <person name="Pincus D."/>
            <person name="Putnam N."/>
            <person name="Rokas A."/>
            <person name="Wright K.J."/>
            <person name="Zuzow R."/>
            <person name="Dirks W."/>
            <person name="Good M."/>
            <person name="Goodstein D."/>
            <person name="Lemons D."/>
            <person name="Li W."/>
            <person name="Lyons J.B."/>
            <person name="Morris A."/>
            <person name="Nichols S."/>
            <person name="Richter D.J."/>
            <person name="Salamov A."/>
            <person name="Bork P."/>
            <person name="Lim W.A."/>
            <person name="Manning G."/>
            <person name="Miller W.T."/>
            <person name="McGinnis W."/>
            <person name="Shapiro H."/>
            <person name="Tjian R."/>
            <person name="Grigoriev I.V."/>
            <person name="Rokhsar D."/>
        </authorList>
    </citation>
    <scope>NUCLEOTIDE SEQUENCE [LARGE SCALE GENOMIC DNA]</scope>
    <source>
        <strain evidence="5">MX1 / ATCC 50154</strain>
    </source>
</reference>
<keyword evidence="2" id="KW-1133">Transmembrane helix</keyword>
<dbReference type="AlphaFoldDB" id="A9V6F7"/>
<accession>A9V6F7</accession>
<protein>
    <submittedName>
        <fullName evidence="4">Uncharacterized protein</fullName>
    </submittedName>
</protein>
<evidence type="ECO:0000256" key="1">
    <source>
        <dbReference type="SAM" id="MobiDB-lite"/>
    </source>
</evidence>
<keyword evidence="3" id="KW-0732">Signal</keyword>
<proteinExistence type="predicted"/>
<dbReference type="KEGG" id="mbr:MONBRDRAFT_27928"/>
<feature type="region of interest" description="Disordered" evidence="1">
    <location>
        <begin position="268"/>
        <end position="312"/>
    </location>
</feature>
<sequence length="448" mass="47453">MAAWRASGTVLAMLAVLAARPLTVRADYELMKGEAEGQAPEARYCPFNSDNKVVRFQSLYTPLSLQAAGLPEYQTLRNVGLMVKVAATSGFDLPALSNIRLAYSWIDGFLTASNLLQNYGSDTTFAYMTPTVCNTCANQTRTVDSDELVQGTRVVFDIEFCNLQWDGSSGLLLEFSMDADVAATGSSGPPVPASARIGFKDVTHSSGSVYAQIPLSQASCWNSVPYPWGQPGNCPASPADGAWMTAVKRNIVMDVAFDVGITTATTTTTTPATTSASTTASPPDPSSSSEPGPASTCNPNAGLSTLPRTSPATTTETSLLSACSWLLHFAALGQTNQAASKGKNLCSHTDNDYDTLVAVAIIGWLAFAFVLGYGIYQHVRHQRHQGPVYDNVNFGKMPQPGNVALDPTSTQSDLPLTVSTDFDEAAAGSGKMLHRDRADTSGVDESNI</sequence>
<keyword evidence="2" id="KW-0812">Transmembrane</keyword>
<feature type="transmembrane region" description="Helical" evidence="2">
    <location>
        <begin position="356"/>
        <end position="376"/>
    </location>
</feature>
<evidence type="ECO:0000256" key="3">
    <source>
        <dbReference type="SAM" id="SignalP"/>
    </source>
</evidence>
<evidence type="ECO:0000313" key="5">
    <source>
        <dbReference type="Proteomes" id="UP000001357"/>
    </source>
</evidence>
<dbReference type="GeneID" id="5893677"/>
<feature type="region of interest" description="Disordered" evidence="1">
    <location>
        <begin position="427"/>
        <end position="448"/>
    </location>
</feature>
<dbReference type="RefSeq" id="XP_001748344.1">
    <property type="nucleotide sequence ID" value="XM_001748292.1"/>
</dbReference>
<feature type="chain" id="PRO_5002745326" evidence="3">
    <location>
        <begin position="27"/>
        <end position="448"/>
    </location>
</feature>
<dbReference type="InParanoid" id="A9V6F7"/>
<gene>
    <name evidence="4" type="ORF">MONBRDRAFT_27928</name>
</gene>
<dbReference type="EMBL" id="CH991563">
    <property type="protein sequence ID" value="EDQ86799.1"/>
    <property type="molecule type" value="Genomic_DNA"/>
</dbReference>
<keyword evidence="5" id="KW-1185">Reference proteome</keyword>
<feature type="compositionally biased region" description="Polar residues" evidence="1">
    <location>
        <begin position="297"/>
        <end position="312"/>
    </location>
</feature>
<feature type="compositionally biased region" description="Low complexity" evidence="1">
    <location>
        <begin position="268"/>
        <end position="296"/>
    </location>
</feature>
<feature type="signal peptide" evidence="3">
    <location>
        <begin position="1"/>
        <end position="26"/>
    </location>
</feature>
<evidence type="ECO:0000313" key="4">
    <source>
        <dbReference type="EMBL" id="EDQ86799.1"/>
    </source>
</evidence>
<organism evidence="4 5">
    <name type="scientific">Monosiga brevicollis</name>
    <name type="common">Choanoflagellate</name>
    <dbReference type="NCBI Taxonomy" id="81824"/>
    <lineage>
        <taxon>Eukaryota</taxon>
        <taxon>Choanoflagellata</taxon>
        <taxon>Craspedida</taxon>
        <taxon>Salpingoecidae</taxon>
        <taxon>Monosiga</taxon>
    </lineage>
</organism>